<dbReference type="GO" id="GO:0006865">
    <property type="term" value="P:amino acid transport"/>
    <property type="evidence" value="ECO:0007669"/>
    <property type="project" value="UniProtKB-KW"/>
</dbReference>
<dbReference type="InterPro" id="IPR010065">
    <property type="entry name" value="AA_ABC_transptr_permease_3TM"/>
</dbReference>
<evidence type="ECO:0000256" key="6">
    <source>
        <dbReference type="ARBA" id="ARBA00022970"/>
    </source>
</evidence>
<dbReference type="FunFam" id="1.10.3720.10:FF:000033">
    <property type="entry name" value="Polar amino acid ABC transporter permease"/>
    <property type="match status" value="1"/>
</dbReference>
<organism evidence="11">
    <name type="scientific">Dehalogenimonas sp. 4OHTPN</name>
    <dbReference type="NCBI Taxonomy" id="3166643"/>
    <lineage>
        <taxon>Bacteria</taxon>
        <taxon>Bacillati</taxon>
        <taxon>Chloroflexota</taxon>
        <taxon>Dehalococcoidia</taxon>
        <taxon>Dehalococcoidales</taxon>
        <taxon>Dehalococcoidaceae</taxon>
        <taxon>Dehalogenimonas</taxon>
    </lineage>
</organism>
<keyword evidence="4" id="KW-1003">Cell membrane</keyword>
<evidence type="ECO:0000313" key="11">
    <source>
        <dbReference type="EMBL" id="XCH33183.1"/>
    </source>
</evidence>
<dbReference type="NCBIfam" id="TIGR01726">
    <property type="entry name" value="HEQRo_perm_3TM"/>
    <property type="match status" value="1"/>
</dbReference>
<dbReference type="AlphaFoldDB" id="A0AAU8GA39"/>
<keyword evidence="6" id="KW-0029">Amino-acid transport</keyword>
<accession>A0AAU8GA39</accession>
<name>A0AAU8GA39_9CHLR</name>
<dbReference type="EMBL" id="CP159307">
    <property type="protein sequence ID" value="XCH33183.1"/>
    <property type="molecule type" value="Genomic_DNA"/>
</dbReference>
<feature type="domain" description="ABC transmembrane type-1" evidence="10">
    <location>
        <begin position="67"/>
        <end position="269"/>
    </location>
</feature>
<evidence type="ECO:0000256" key="3">
    <source>
        <dbReference type="ARBA" id="ARBA00022448"/>
    </source>
</evidence>
<gene>
    <name evidence="11" type="ORF">ABV300_08530</name>
</gene>
<dbReference type="InterPro" id="IPR000515">
    <property type="entry name" value="MetI-like"/>
</dbReference>
<dbReference type="RefSeq" id="WP_353714430.1">
    <property type="nucleotide sequence ID" value="NZ_CP159307.1"/>
</dbReference>
<feature type="transmembrane region" description="Helical" evidence="9">
    <location>
        <begin position="105"/>
        <end position="125"/>
    </location>
</feature>
<dbReference type="SUPFAM" id="SSF161098">
    <property type="entry name" value="MetI-like"/>
    <property type="match status" value="1"/>
</dbReference>
<dbReference type="Gene3D" id="1.10.3720.10">
    <property type="entry name" value="MetI-like"/>
    <property type="match status" value="1"/>
</dbReference>
<evidence type="ECO:0000256" key="9">
    <source>
        <dbReference type="RuleBase" id="RU363032"/>
    </source>
</evidence>
<protein>
    <submittedName>
        <fullName evidence="11">Amino acid ABC transporter permease</fullName>
    </submittedName>
</protein>
<dbReference type="GO" id="GO:0022857">
    <property type="term" value="F:transmembrane transporter activity"/>
    <property type="evidence" value="ECO:0007669"/>
    <property type="project" value="InterPro"/>
</dbReference>
<evidence type="ECO:0000256" key="8">
    <source>
        <dbReference type="ARBA" id="ARBA00023136"/>
    </source>
</evidence>
<dbReference type="InterPro" id="IPR043429">
    <property type="entry name" value="ArtM/GltK/GlnP/TcyL/YhdX-like"/>
</dbReference>
<comment type="subcellular location">
    <subcellularLocation>
        <location evidence="1 9">Cell membrane</location>
        <topology evidence="1 9">Multi-pass membrane protein</topology>
    </subcellularLocation>
</comment>
<keyword evidence="3 9" id="KW-0813">Transport</keyword>
<evidence type="ECO:0000256" key="1">
    <source>
        <dbReference type="ARBA" id="ARBA00004651"/>
    </source>
</evidence>
<evidence type="ECO:0000256" key="2">
    <source>
        <dbReference type="ARBA" id="ARBA00010072"/>
    </source>
</evidence>
<dbReference type="PANTHER" id="PTHR30614">
    <property type="entry name" value="MEMBRANE COMPONENT OF AMINO ACID ABC TRANSPORTER"/>
    <property type="match status" value="1"/>
</dbReference>
<dbReference type="InterPro" id="IPR035906">
    <property type="entry name" value="MetI-like_sf"/>
</dbReference>
<feature type="transmembrane region" description="Helical" evidence="9">
    <location>
        <begin position="34"/>
        <end position="51"/>
    </location>
</feature>
<proteinExistence type="inferred from homology"/>
<evidence type="ECO:0000256" key="7">
    <source>
        <dbReference type="ARBA" id="ARBA00022989"/>
    </source>
</evidence>
<feature type="transmembrane region" description="Helical" evidence="9">
    <location>
        <begin position="145"/>
        <end position="164"/>
    </location>
</feature>
<feature type="transmembrane region" description="Helical" evidence="9">
    <location>
        <begin position="71"/>
        <end position="93"/>
    </location>
</feature>
<sequence>MVSLMMKDQKPVIPPEEELKFITGGEVNIRQDPWWWLVAGVAGLILLLVIARPDPFRDLVVFARDGIAVTILVTVTSYVLMLVAGLFGGLGRLSKNKILFGISSLYVEVIRGIPLLVQLIGWYFASPVVIQKVGEWLNISVLAGYQANPIVTAIIAITVCYGAYMSEIVRAGIQSIPKGQMEAARSLGMSHFQAMRFVVLPQAFRVILPPMGNEFIALLKDSSLVSVVAVADLTRRGREFMAANFNPIETWTMVALLYLIMTLFAARIVSFIEKKTRYER</sequence>
<dbReference type="GO" id="GO:0043190">
    <property type="term" value="C:ATP-binding cassette (ABC) transporter complex"/>
    <property type="evidence" value="ECO:0007669"/>
    <property type="project" value="InterPro"/>
</dbReference>
<evidence type="ECO:0000256" key="4">
    <source>
        <dbReference type="ARBA" id="ARBA00022475"/>
    </source>
</evidence>
<comment type="similarity">
    <text evidence="2">Belongs to the binding-protein-dependent transport system permease family. HisMQ subfamily.</text>
</comment>
<dbReference type="CDD" id="cd06261">
    <property type="entry name" value="TM_PBP2"/>
    <property type="match status" value="1"/>
</dbReference>
<evidence type="ECO:0000256" key="5">
    <source>
        <dbReference type="ARBA" id="ARBA00022692"/>
    </source>
</evidence>
<keyword evidence="5 9" id="KW-0812">Transmembrane</keyword>
<keyword evidence="8 9" id="KW-0472">Membrane</keyword>
<reference evidence="11" key="1">
    <citation type="submission" date="2024-06" db="EMBL/GenBank/DDBJ databases">
        <title>A Novel Isolate, Dehalogenimonas sp. Strain 4OHTPN, Dechlorinates Aromatic 4 Hydroxy chlorothalonil by a Novel Reductive Dehalogenase.</title>
        <authorList>
            <person name="Liu G."/>
        </authorList>
    </citation>
    <scope>NUCLEOTIDE SEQUENCE</scope>
    <source>
        <strain evidence="11">4OHTPN</strain>
    </source>
</reference>
<keyword evidence="7 9" id="KW-1133">Transmembrane helix</keyword>
<dbReference type="PROSITE" id="PS50928">
    <property type="entry name" value="ABC_TM1"/>
    <property type="match status" value="1"/>
</dbReference>
<dbReference type="PANTHER" id="PTHR30614:SF20">
    <property type="entry name" value="GLUTAMINE TRANSPORT SYSTEM PERMEASE PROTEIN GLNP"/>
    <property type="match status" value="1"/>
</dbReference>
<feature type="transmembrane region" description="Helical" evidence="9">
    <location>
        <begin position="251"/>
        <end position="272"/>
    </location>
</feature>
<dbReference type="Pfam" id="PF00528">
    <property type="entry name" value="BPD_transp_1"/>
    <property type="match status" value="1"/>
</dbReference>
<evidence type="ECO:0000259" key="10">
    <source>
        <dbReference type="PROSITE" id="PS50928"/>
    </source>
</evidence>